<feature type="signal peptide" evidence="1">
    <location>
        <begin position="1"/>
        <end position="20"/>
    </location>
</feature>
<sequence>MKKILIASTALISTAGFAAAEVALSGRAEMGIFQYNAAYGAAKGLANNGDPQFFTDIDVTFTMSGETDNGLTFGASVDLDEGGAISNATQNNSDDGGATIFISGGFGTVTMGDTDGALDWALTDAGNVGNPGSIADDETEHAGYVGAYLDGNNNGSNGDGQILRWDYTSGAFGVAVSLEDDNGSNVANTGIGYAVGFKYSMNVSGTTVNFGLGHQKAADNVGVADDIKATGVSVDATFANGLSAGIQYADWSSVGATGPDSNMGIGLGYTTGAISMHVNYGEVELNNGTKNDGFGIAAAYDLGGGAVVHFGYGQGETAAAPGVKQKSASLGLGLSF</sequence>
<keyword evidence="4" id="KW-1185">Reference proteome</keyword>
<dbReference type="eggNOG" id="COG3203">
    <property type="taxonomic scope" value="Bacteria"/>
</dbReference>
<gene>
    <name evidence="3" type="ORF">thalar_03532</name>
</gene>
<dbReference type="OrthoDB" id="7326315at2"/>
<feature type="chain" id="PRO_5004568584" evidence="1">
    <location>
        <begin position="21"/>
        <end position="336"/>
    </location>
</feature>
<dbReference type="HOGENOM" id="CLU_825847_0_0_5"/>
<dbReference type="SUPFAM" id="SSF56935">
    <property type="entry name" value="Porins"/>
    <property type="match status" value="1"/>
</dbReference>
<dbReference type="Pfam" id="PF13609">
    <property type="entry name" value="Porin_4"/>
    <property type="match status" value="1"/>
</dbReference>
<organism evidence="3 4">
    <name type="scientific">Litoreibacter arenae DSM 19593</name>
    <dbReference type="NCBI Taxonomy" id="1123360"/>
    <lineage>
        <taxon>Bacteria</taxon>
        <taxon>Pseudomonadati</taxon>
        <taxon>Pseudomonadota</taxon>
        <taxon>Alphaproteobacteria</taxon>
        <taxon>Rhodobacterales</taxon>
        <taxon>Roseobacteraceae</taxon>
        <taxon>Litoreibacter</taxon>
    </lineage>
</organism>
<dbReference type="InterPro" id="IPR023614">
    <property type="entry name" value="Porin_dom_sf"/>
</dbReference>
<dbReference type="RefSeq" id="WP_021102876.1">
    <property type="nucleotide sequence ID" value="NZ_KE557314.1"/>
</dbReference>
<protein>
    <submittedName>
        <fullName evidence="3">Porin</fullName>
    </submittedName>
</protein>
<dbReference type="EMBL" id="AONI01000015">
    <property type="protein sequence ID" value="EPX77805.1"/>
    <property type="molecule type" value="Genomic_DNA"/>
</dbReference>
<evidence type="ECO:0000256" key="1">
    <source>
        <dbReference type="SAM" id="SignalP"/>
    </source>
</evidence>
<feature type="domain" description="Porin" evidence="2">
    <location>
        <begin position="7"/>
        <end position="317"/>
    </location>
</feature>
<dbReference type="STRING" id="1123360.thalar_03532"/>
<accession>S9RI76</accession>
<evidence type="ECO:0000313" key="3">
    <source>
        <dbReference type="EMBL" id="EPX77805.1"/>
    </source>
</evidence>
<dbReference type="Gene3D" id="2.40.160.10">
    <property type="entry name" value="Porin"/>
    <property type="match status" value="1"/>
</dbReference>
<comment type="caution">
    <text evidence="3">The sequence shown here is derived from an EMBL/GenBank/DDBJ whole genome shotgun (WGS) entry which is preliminary data.</text>
</comment>
<evidence type="ECO:0000313" key="4">
    <source>
        <dbReference type="Proteomes" id="UP000015351"/>
    </source>
</evidence>
<dbReference type="GO" id="GO:0016020">
    <property type="term" value="C:membrane"/>
    <property type="evidence" value="ECO:0007669"/>
    <property type="project" value="InterPro"/>
</dbReference>
<name>S9RI76_9RHOB</name>
<dbReference type="InterPro" id="IPR033900">
    <property type="entry name" value="Gram_neg_porin_domain"/>
</dbReference>
<dbReference type="Proteomes" id="UP000015351">
    <property type="component" value="Unassembled WGS sequence"/>
</dbReference>
<evidence type="ECO:0000259" key="2">
    <source>
        <dbReference type="Pfam" id="PF13609"/>
    </source>
</evidence>
<reference evidence="4" key="1">
    <citation type="journal article" date="2013" name="Stand. Genomic Sci.">
        <title>Genome sequence of the Litoreibacter arenae type strain (DSM 19593(T)), a member of the Roseobacter clade isolated from sea sand.</title>
        <authorList>
            <person name="Riedel T."/>
            <person name="Fiebig A."/>
            <person name="Petersen J."/>
            <person name="Gronow S."/>
            <person name="Kyrpides N.C."/>
            <person name="Goker M."/>
            <person name="Klenk H.P."/>
        </authorList>
    </citation>
    <scope>NUCLEOTIDE SEQUENCE [LARGE SCALE GENOMIC DNA]</scope>
    <source>
        <strain evidence="4">DSM 19593</strain>
    </source>
</reference>
<proteinExistence type="predicted"/>
<dbReference type="GO" id="GO:0015288">
    <property type="term" value="F:porin activity"/>
    <property type="evidence" value="ECO:0007669"/>
    <property type="project" value="InterPro"/>
</dbReference>
<dbReference type="AlphaFoldDB" id="S9RI76"/>
<keyword evidence="1" id="KW-0732">Signal</keyword>